<feature type="non-terminal residue" evidence="2">
    <location>
        <position position="1"/>
    </location>
</feature>
<name>A0A0A9VZX0_LYGHE</name>
<proteinExistence type="predicted"/>
<gene>
    <name evidence="2" type="primary">Kng1</name>
    <name evidence="2" type="ORF">CM83_23777</name>
</gene>
<organism evidence="2">
    <name type="scientific">Lygus hesperus</name>
    <name type="common">Western plant bug</name>
    <dbReference type="NCBI Taxonomy" id="30085"/>
    <lineage>
        <taxon>Eukaryota</taxon>
        <taxon>Metazoa</taxon>
        <taxon>Ecdysozoa</taxon>
        <taxon>Arthropoda</taxon>
        <taxon>Hexapoda</taxon>
        <taxon>Insecta</taxon>
        <taxon>Pterygota</taxon>
        <taxon>Neoptera</taxon>
        <taxon>Paraneoptera</taxon>
        <taxon>Hemiptera</taxon>
        <taxon>Heteroptera</taxon>
        <taxon>Panheteroptera</taxon>
        <taxon>Cimicomorpha</taxon>
        <taxon>Miridae</taxon>
        <taxon>Mirini</taxon>
        <taxon>Lygus</taxon>
    </lineage>
</organism>
<feature type="domain" description="Cystatin" evidence="1">
    <location>
        <begin position="41"/>
        <end position="124"/>
    </location>
</feature>
<accession>A0A0A9VZX0</accession>
<dbReference type="GO" id="GO:0004869">
    <property type="term" value="F:cysteine-type endopeptidase inhibitor activity"/>
    <property type="evidence" value="ECO:0007669"/>
    <property type="project" value="InterPro"/>
</dbReference>
<dbReference type="AlphaFoldDB" id="A0A0A9VZX0"/>
<evidence type="ECO:0000313" key="2">
    <source>
        <dbReference type="EMBL" id="JAG01099.1"/>
    </source>
</evidence>
<protein>
    <submittedName>
        <fullName evidence="2">Kininogen-1</fullName>
    </submittedName>
</protein>
<reference evidence="2" key="2">
    <citation type="submission" date="2014-07" db="EMBL/GenBank/DDBJ databases">
        <authorList>
            <person name="Hull J."/>
        </authorList>
    </citation>
    <scope>NUCLEOTIDE SEQUENCE</scope>
</reference>
<dbReference type="CDD" id="cd00042">
    <property type="entry name" value="CY"/>
    <property type="match status" value="1"/>
</dbReference>
<dbReference type="Gene3D" id="3.10.450.10">
    <property type="match status" value="1"/>
</dbReference>
<dbReference type="SUPFAM" id="SSF54403">
    <property type="entry name" value="Cystatin/monellin"/>
    <property type="match status" value="1"/>
</dbReference>
<dbReference type="Pfam" id="PF00031">
    <property type="entry name" value="Cystatin"/>
    <property type="match status" value="1"/>
</dbReference>
<dbReference type="InterPro" id="IPR000010">
    <property type="entry name" value="Cystatin_dom"/>
</dbReference>
<sequence>ERVMWFYLVSKHSTKMIRLTLTVGIVAIVGFSPIGAKDKGPCLGCPIDADPHDPKILGKLMAALDSINVVLDQPITIVRAQTQVVAGVRYTVDFLTKNDKMCQCSWTDKPWESQKPLFVSYTCEDR</sequence>
<evidence type="ECO:0000259" key="1">
    <source>
        <dbReference type="SMART" id="SM00043"/>
    </source>
</evidence>
<dbReference type="InterPro" id="IPR046350">
    <property type="entry name" value="Cystatin_sf"/>
</dbReference>
<dbReference type="EMBL" id="GBHO01042505">
    <property type="protein sequence ID" value="JAG01099.1"/>
    <property type="molecule type" value="Transcribed_RNA"/>
</dbReference>
<dbReference type="SMART" id="SM00043">
    <property type="entry name" value="CY"/>
    <property type="match status" value="1"/>
</dbReference>
<reference evidence="2" key="1">
    <citation type="journal article" date="2014" name="PLoS ONE">
        <title>Transcriptome-Based Identification of ABC Transporters in the Western Tarnished Plant Bug Lygus hesperus.</title>
        <authorList>
            <person name="Hull J.J."/>
            <person name="Chaney K."/>
            <person name="Geib S.M."/>
            <person name="Fabrick J.A."/>
            <person name="Brent C.S."/>
            <person name="Walsh D."/>
            <person name="Lavine L.C."/>
        </authorList>
    </citation>
    <scope>NUCLEOTIDE SEQUENCE</scope>
</reference>